<keyword evidence="6" id="KW-0378">Hydrolase</keyword>
<keyword evidence="5" id="KW-0255">Endonuclease</keyword>
<dbReference type="GO" id="GO:0004519">
    <property type="term" value="F:endonuclease activity"/>
    <property type="evidence" value="ECO:0007669"/>
    <property type="project" value="UniProtKB-KW"/>
</dbReference>
<keyword evidence="1" id="KW-0645">Protease</keyword>
<keyword evidence="8" id="KW-0511">Multifunctional enzyme</keyword>
<comment type="caution">
    <text evidence="11">The sequence shown here is derived from an EMBL/GenBank/DDBJ whole genome shotgun (WGS) entry which is preliminary data.</text>
</comment>
<reference evidence="11 12" key="1">
    <citation type="journal article" date="2018" name="PLoS Genet.">
        <title>Population sequencing reveals clonal diversity and ancestral inbreeding in the grapevine cultivar Chardonnay.</title>
        <authorList>
            <person name="Roach M.J."/>
            <person name="Johnson D.L."/>
            <person name="Bohlmann J."/>
            <person name="van Vuuren H.J."/>
            <person name="Jones S.J."/>
            <person name="Pretorius I.S."/>
            <person name="Schmidt S.A."/>
            <person name="Borneman A.R."/>
        </authorList>
    </citation>
    <scope>NUCLEOTIDE SEQUENCE [LARGE SCALE GENOMIC DNA]</scope>
    <source>
        <strain evidence="12">cv. Chardonnay</strain>
        <tissue evidence="11">Leaf</tissue>
    </source>
</reference>
<organism evidence="11 12">
    <name type="scientific">Vitis vinifera</name>
    <name type="common">Grape</name>
    <dbReference type="NCBI Taxonomy" id="29760"/>
    <lineage>
        <taxon>Eukaryota</taxon>
        <taxon>Viridiplantae</taxon>
        <taxon>Streptophyta</taxon>
        <taxon>Embryophyta</taxon>
        <taxon>Tracheophyta</taxon>
        <taxon>Spermatophyta</taxon>
        <taxon>Magnoliopsida</taxon>
        <taxon>eudicotyledons</taxon>
        <taxon>Gunneridae</taxon>
        <taxon>Pentapetalae</taxon>
        <taxon>rosids</taxon>
        <taxon>Vitales</taxon>
        <taxon>Vitaceae</taxon>
        <taxon>Viteae</taxon>
        <taxon>Vitis</taxon>
    </lineage>
</organism>
<feature type="domain" description="Reverse transcriptase/retrotransposon-derived protein RNase H-like" evidence="10">
    <location>
        <begin position="247"/>
        <end position="340"/>
    </location>
</feature>
<dbReference type="CDD" id="cd01647">
    <property type="entry name" value="RT_LTR"/>
    <property type="match status" value="1"/>
</dbReference>
<evidence type="ECO:0000256" key="5">
    <source>
        <dbReference type="ARBA" id="ARBA00022759"/>
    </source>
</evidence>
<dbReference type="PANTHER" id="PTHR37984">
    <property type="entry name" value="PROTEIN CBG26694"/>
    <property type="match status" value="1"/>
</dbReference>
<dbReference type="InterPro" id="IPR043128">
    <property type="entry name" value="Rev_trsase/Diguanyl_cyclase"/>
</dbReference>
<keyword evidence="2" id="KW-0808">Transferase</keyword>
<evidence type="ECO:0000256" key="6">
    <source>
        <dbReference type="ARBA" id="ARBA00022801"/>
    </source>
</evidence>
<proteinExistence type="predicted"/>
<keyword evidence="4" id="KW-0540">Nuclease</keyword>
<evidence type="ECO:0000313" key="12">
    <source>
        <dbReference type="Proteomes" id="UP000288805"/>
    </source>
</evidence>
<evidence type="ECO:0000256" key="2">
    <source>
        <dbReference type="ARBA" id="ARBA00022679"/>
    </source>
</evidence>
<dbReference type="InterPro" id="IPR041577">
    <property type="entry name" value="RT_RNaseH_2"/>
</dbReference>
<evidence type="ECO:0000256" key="7">
    <source>
        <dbReference type="ARBA" id="ARBA00022918"/>
    </source>
</evidence>
<dbReference type="InterPro" id="IPR050951">
    <property type="entry name" value="Retrovirus_Pol_polyprotein"/>
</dbReference>
<evidence type="ECO:0000259" key="10">
    <source>
        <dbReference type="Pfam" id="PF17919"/>
    </source>
</evidence>
<name>A0A438JGV9_VITVI</name>
<dbReference type="EMBL" id="QGNW01000042">
    <property type="protein sequence ID" value="RVX08191.1"/>
    <property type="molecule type" value="Genomic_DNA"/>
</dbReference>
<dbReference type="FunFam" id="3.10.10.10:FF:000007">
    <property type="entry name" value="Retrovirus-related Pol polyprotein from transposon 17.6-like Protein"/>
    <property type="match status" value="1"/>
</dbReference>
<dbReference type="FunFam" id="3.30.70.270:FF:000020">
    <property type="entry name" value="Transposon Tf2-6 polyprotein-like Protein"/>
    <property type="match status" value="1"/>
</dbReference>
<dbReference type="Proteomes" id="UP000288805">
    <property type="component" value="Unassembled WGS sequence"/>
</dbReference>
<dbReference type="AlphaFoldDB" id="A0A438JGV9"/>
<dbReference type="Gene3D" id="3.30.70.270">
    <property type="match status" value="2"/>
</dbReference>
<dbReference type="InterPro" id="IPR000477">
    <property type="entry name" value="RT_dom"/>
</dbReference>
<dbReference type="PANTHER" id="PTHR37984:SF5">
    <property type="entry name" value="PROTEIN NYNRIN-LIKE"/>
    <property type="match status" value="1"/>
</dbReference>
<dbReference type="Gene3D" id="3.10.10.10">
    <property type="entry name" value="HIV Type 1 Reverse Transcriptase, subunit A, domain 1"/>
    <property type="match status" value="1"/>
</dbReference>
<dbReference type="Pfam" id="PF00078">
    <property type="entry name" value="RVT_1"/>
    <property type="match status" value="1"/>
</dbReference>
<feature type="domain" description="Reverse transcriptase" evidence="9">
    <location>
        <begin position="60"/>
        <end position="188"/>
    </location>
</feature>
<evidence type="ECO:0000256" key="4">
    <source>
        <dbReference type="ARBA" id="ARBA00022722"/>
    </source>
</evidence>
<sequence length="363" mass="42264">MRNVQHAIDFIPDASLPNLPAYRMNPTEHAELKRQVDELLTKDFIRESLSPCGVPTLLTPKKNESWQMCVDSRAINIITIKYRFPIPRLDDMLDMMVGSVIFSKIDLRSGYHQIRIRPRDEWKTSFKTKDGLYEWLVMPFGLTNAPSTFMRVMTQVLKPFIGRFVVVYFDDILIYSRSCEDHEEHLKQGVETDLEKIKAIVDWPVPTNIHEVRSFHGMATFYRRFIRNFSSIMAPIIECMKPGLFIWTKAANKAFEEIKSKMVNPPILRLPDFEKVFEVACDASHVGIEAVFSQEGHLVAFFSEKLNGAKKKCSTDDLEFYAVVQAIRHWQHYLSYKEFVLYSDHEALRYLNSQKKLNSRPAK</sequence>
<keyword evidence="7" id="KW-0695">RNA-directed DNA polymerase</keyword>
<evidence type="ECO:0000313" key="11">
    <source>
        <dbReference type="EMBL" id="RVX08191.1"/>
    </source>
</evidence>
<keyword evidence="3" id="KW-0548">Nucleotidyltransferase</keyword>
<dbReference type="GO" id="GO:0006508">
    <property type="term" value="P:proteolysis"/>
    <property type="evidence" value="ECO:0007669"/>
    <property type="project" value="UniProtKB-KW"/>
</dbReference>
<dbReference type="InterPro" id="IPR043502">
    <property type="entry name" value="DNA/RNA_pol_sf"/>
</dbReference>
<evidence type="ECO:0000256" key="8">
    <source>
        <dbReference type="ARBA" id="ARBA00023268"/>
    </source>
</evidence>
<evidence type="ECO:0000256" key="1">
    <source>
        <dbReference type="ARBA" id="ARBA00022670"/>
    </source>
</evidence>
<dbReference type="CDD" id="cd09274">
    <property type="entry name" value="RNase_HI_RT_Ty3"/>
    <property type="match status" value="1"/>
</dbReference>
<dbReference type="Pfam" id="PF17919">
    <property type="entry name" value="RT_RNaseH_2"/>
    <property type="match status" value="1"/>
</dbReference>
<dbReference type="SUPFAM" id="SSF56672">
    <property type="entry name" value="DNA/RNA polymerases"/>
    <property type="match status" value="1"/>
</dbReference>
<dbReference type="GO" id="GO:0008233">
    <property type="term" value="F:peptidase activity"/>
    <property type="evidence" value="ECO:0007669"/>
    <property type="project" value="UniProtKB-KW"/>
</dbReference>
<evidence type="ECO:0000256" key="3">
    <source>
        <dbReference type="ARBA" id="ARBA00022695"/>
    </source>
</evidence>
<evidence type="ECO:0000259" key="9">
    <source>
        <dbReference type="Pfam" id="PF00078"/>
    </source>
</evidence>
<gene>
    <name evidence="11" type="primary">pol_1686</name>
    <name evidence="11" type="ORF">CK203_017774</name>
</gene>
<accession>A0A438JGV9</accession>
<protein>
    <submittedName>
        <fullName evidence="11">Retrovirus-related Pol polyprotein from transposon 297</fullName>
    </submittedName>
</protein>
<dbReference type="GO" id="GO:0003964">
    <property type="term" value="F:RNA-directed DNA polymerase activity"/>
    <property type="evidence" value="ECO:0007669"/>
    <property type="project" value="UniProtKB-KW"/>
</dbReference>